<feature type="chain" id="PRO_5046188493" description="CARDB domain-containing protein" evidence="1">
    <location>
        <begin position="31"/>
        <end position="496"/>
    </location>
</feature>
<dbReference type="Proteomes" id="UP000664052">
    <property type="component" value="Unassembled WGS sequence"/>
</dbReference>
<accession>A0ABS3D4C0</accession>
<proteinExistence type="predicted"/>
<evidence type="ECO:0008006" key="4">
    <source>
        <dbReference type="Google" id="ProtNLM"/>
    </source>
</evidence>
<protein>
    <recommendedName>
        <fullName evidence="4">CARDB domain-containing protein</fullName>
    </recommendedName>
</protein>
<reference evidence="2 3" key="1">
    <citation type="submission" date="2021-02" db="EMBL/GenBank/DDBJ databases">
        <title>De Novo genome assembly of isolated myxobacteria.</title>
        <authorList>
            <person name="Stevens D.C."/>
        </authorList>
    </citation>
    <scope>NUCLEOTIDE SEQUENCE [LARGE SCALE GENOMIC DNA]</scope>
    <source>
        <strain evidence="2 3">ATCC 29039</strain>
    </source>
</reference>
<evidence type="ECO:0000313" key="3">
    <source>
        <dbReference type="Proteomes" id="UP000664052"/>
    </source>
</evidence>
<sequence>MNHPRHRSLLGSVLKLSTVLALAWSGAAGAQTYTQGIADNFTLPTEPVSPSPGLQTWVAANYSIPGIRPFDDQGADRYFATTFSNLNATGGRICGATLRMTVRNGGSNDSMGLWFVNPSGTFAAPGWGESLANLGIPWLSTGVVALNLASLPGTGTNLLPTLNAQGYLDVIVQDDSAVDSATLVITRCRQDVFIRDIPGDVGVEPGSYGSTPIWMSPDIRVCQNAGCVGNENPEFGQTNFVYVSLNNVGTPPAPTPTPTSGTLRVYYTASGGAAVWPTSWTLINTVPVSIPVGVTEVQVPWTSVPAPGHYCLLAVWVGPNDPITFPLVTGSNTLVSTAQNNNLAWRNVNVVNLSPLRPAASFDFRVLNVLAQRPSRLELEVRPAPGQASFLERGKVLLKLDDALWAKWSRRGTGFEIAGEGLVRITHVEGARLMDMELEPGAEAHATVTFEADVGDKTETFEMQVVQHSESEATGDEVGEQGGVGFAITVGREVKK</sequence>
<dbReference type="RefSeq" id="WP_207048349.1">
    <property type="nucleotide sequence ID" value="NZ_JAFIMU010000002.1"/>
</dbReference>
<keyword evidence="3" id="KW-1185">Reference proteome</keyword>
<feature type="signal peptide" evidence="1">
    <location>
        <begin position="1"/>
        <end position="30"/>
    </location>
</feature>
<evidence type="ECO:0000313" key="2">
    <source>
        <dbReference type="EMBL" id="MBN8226498.1"/>
    </source>
</evidence>
<dbReference type="EMBL" id="JAFIMU010000002">
    <property type="protein sequence ID" value="MBN8226498.1"/>
    <property type="molecule type" value="Genomic_DNA"/>
</dbReference>
<name>A0ABS3D4C0_9BACT</name>
<gene>
    <name evidence="2" type="ORF">JYK02_03135</name>
</gene>
<organism evidence="2 3">
    <name type="scientific">Corallococcus macrosporus</name>
    <dbReference type="NCBI Taxonomy" id="35"/>
    <lineage>
        <taxon>Bacteria</taxon>
        <taxon>Pseudomonadati</taxon>
        <taxon>Myxococcota</taxon>
        <taxon>Myxococcia</taxon>
        <taxon>Myxococcales</taxon>
        <taxon>Cystobacterineae</taxon>
        <taxon>Myxococcaceae</taxon>
        <taxon>Corallococcus</taxon>
    </lineage>
</organism>
<comment type="caution">
    <text evidence="2">The sequence shown here is derived from an EMBL/GenBank/DDBJ whole genome shotgun (WGS) entry which is preliminary data.</text>
</comment>
<keyword evidence="1" id="KW-0732">Signal</keyword>
<evidence type="ECO:0000256" key="1">
    <source>
        <dbReference type="SAM" id="SignalP"/>
    </source>
</evidence>